<sequence length="52" mass="5815">MSNALVESQTAQYETQSNDDENISSDQQGRQLAQLYRSFLTRASVFLTEGDA</sequence>
<evidence type="ECO:0000313" key="4">
    <source>
        <dbReference type="Proteomes" id="UP000682733"/>
    </source>
</evidence>
<feature type="non-terminal residue" evidence="3">
    <location>
        <position position="52"/>
    </location>
</feature>
<dbReference type="EMBL" id="CAJOBA010068831">
    <property type="protein sequence ID" value="CAF4379560.1"/>
    <property type="molecule type" value="Genomic_DNA"/>
</dbReference>
<organism evidence="3 4">
    <name type="scientific">Didymodactylos carnosus</name>
    <dbReference type="NCBI Taxonomy" id="1234261"/>
    <lineage>
        <taxon>Eukaryota</taxon>
        <taxon>Metazoa</taxon>
        <taxon>Spiralia</taxon>
        <taxon>Gnathifera</taxon>
        <taxon>Rotifera</taxon>
        <taxon>Eurotatoria</taxon>
        <taxon>Bdelloidea</taxon>
        <taxon>Philodinida</taxon>
        <taxon>Philodinidae</taxon>
        <taxon>Didymodactylos</taxon>
    </lineage>
</organism>
<evidence type="ECO:0000313" key="2">
    <source>
        <dbReference type="EMBL" id="CAF1580396.1"/>
    </source>
</evidence>
<dbReference type="Proteomes" id="UP000682733">
    <property type="component" value="Unassembled WGS sequence"/>
</dbReference>
<feature type="compositionally biased region" description="Polar residues" evidence="1">
    <location>
        <begin position="1"/>
        <end position="16"/>
    </location>
</feature>
<protein>
    <submittedName>
        <fullName evidence="3">Uncharacterized protein</fullName>
    </submittedName>
</protein>
<comment type="caution">
    <text evidence="3">The sequence shown here is derived from an EMBL/GenBank/DDBJ whole genome shotgun (WGS) entry which is preliminary data.</text>
</comment>
<proteinExistence type="predicted"/>
<reference evidence="3" key="1">
    <citation type="submission" date="2021-02" db="EMBL/GenBank/DDBJ databases">
        <authorList>
            <person name="Nowell W R."/>
        </authorList>
    </citation>
    <scope>NUCLEOTIDE SEQUENCE</scope>
</reference>
<gene>
    <name evidence="2" type="ORF">OVA965_LOCUS40929</name>
    <name evidence="3" type="ORF">TMI583_LOCUS42469</name>
</gene>
<dbReference type="AlphaFoldDB" id="A0A8S2V4Z7"/>
<feature type="region of interest" description="Disordered" evidence="1">
    <location>
        <begin position="1"/>
        <end position="28"/>
    </location>
</feature>
<name>A0A8S2V4Z7_9BILA</name>
<evidence type="ECO:0000256" key="1">
    <source>
        <dbReference type="SAM" id="MobiDB-lite"/>
    </source>
</evidence>
<evidence type="ECO:0000313" key="3">
    <source>
        <dbReference type="EMBL" id="CAF4379560.1"/>
    </source>
</evidence>
<dbReference type="Proteomes" id="UP000677228">
    <property type="component" value="Unassembled WGS sequence"/>
</dbReference>
<accession>A0A8S2V4Z7</accession>
<dbReference type="EMBL" id="CAJNOK010045754">
    <property type="protein sequence ID" value="CAF1580396.1"/>
    <property type="molecule type" value="Genomic_DNA"/>
</dbReference>